<evidence type="ECO:0000313" key="8">
    <source>
        <dbReference type="EMBL" id="SIR97981.1"/>
    </source>
</evidence>
<keyword evidence="8" id="KW-0132">Cell division</keyword>
<evidence type="ECO:0000256" key="5">
    <source>
        <dbReference type="ARBA" id="ARBA00023136"/>
    </source>
</evidence>
<keyword evidence="8" id="KW-0131">Cell cycle</keyword>
<dbReference type="InterPro" id="IPR027094">
    <property type="entry name" value="Mitofusin_fam"/>
</dbReference>
<organism evidence="8 9">
    <name type="scientific">Moraxella cuniculi DSM 21768</name>
    <dbReference type="NCBI Taxonomy" id="1122245"/>
    <lineage>
        <taxon>Bacteria</taxon>
        <taxon>Pseudomonadati</taxon>
        <taxon>Pseudomonadota</taxon>
        <taxon>Gammaproteobacteria</taxon>
        <taxon>Moraxellales</taxon>
        <taxon>Moraxellaceae</taxon>
        <taxon>Moraxella</taxon>
    </lineage>
</organism>
<gene>
    <name evidence="8" type="ORF">SAMN02745664_1123</name>
</gene>
<evidence type="ECO:0000259" key="7">
    <source>
        <dbReference type="Pfam" id="PF00350"/>
    </source>
</evidence>
<keyword evidence="2" id="KW-0547">Nucleotide-binding</keyword>
<dbReference type="SUPFAM" id="SSF52540">
    <property type="entry name" value="P-loop containing nucleoside triphosphate hydrolases"/>
    <property type="match status" value="1"/>
</dbReference>
<keyword evidence="3" id="KW-0378">Hydrolase</keyword>
<accession>A0A1N7FCA0</accession>
<evidence type="ECO:0000256" key="6">
    <source>
        <dbReference type="SAM" id="Coils"/>
    </source>
</evidence>
<evidence type="ECO:0000256" key="3">
    <source>
        <dbReference type="ARBA" id="ARBA00022801"/>
    </source>
</evidence>
<dbReference type="RefSeq" id="WP_076555604.1">
    <property type="nucleotide sequence ID" value="NZ_FTNU01000012.1"/>
</dbReference>
<evidence type="ECO:0000313" key="9">
    <source>
        <dbReference type="Proteomes" id="UP000187495"/>
    </source>
</evidence>
<dbReference type="Pfam" id="PF00350">
    <property type="entry name" value="Dynamin_N"/>
    <property type="match status" value="1"/>
</dbReference>
<dbReference type="PANTHER" id="PTHR10465:SF0">
    <property type="entry name" value="SARCALUMENIN"/>
    <property type="match status" value="1"/>
</dbReference>
<feature type="domain" description="Dynamin N-terminal" evidence="7">
    <location>
        <begin position="45"/>
        <end position="204"/>
    </location>
</feature>
<dbReference type="GO" id="GO:0003924">
    <property type="term" value="F:GTPase activity"/>
    <property type="evidence" value="ECO:0007669"/>
    <property type="project" value="InterPro"/>
</dbReference>
<dbReference type="Proteomes" id="UP000187495">
    <property type="component" value="Unassembled WGS sequence"/>
</dbReference>
<dbReference type="Gene3D" id="3.40.50.300">
    <property type="entry name" value="P-loop containing nucleotide triphosphate hydrolases"/>
    <property type="match status" value="1"/>
</dbReference>
<dbReference type="STRING" id="34061.B0189_04115"/>
<dbReference type="GO" id="GO:0016020">
    <property type="term" value="C:membrane"/>
    <property type="evidence" value="ECO:0007669"/>
    <property type="project" value="UniProtKB-SubCell"/>
</dbReference>
<dbReference type="GO" id="GO:0005525">
    <property type="term" value="F:GTP binding"/>
    <property type="evidence" value="ECO:0007669"/>
    <property type="project" value="UniProtKB-KW"/>
</dbReference>
<evidence type="ECO:0000256" key="1">
    <source>
        <dbReference type="ARBA" id="ARBA00004370"/>
    </source>
</evidence>
<comment type="subcellular location">
    <subcellularLocation>
        <location evidence="1">Membrane</location>
    </subcellularLocation>
</comment>
<keyword evidence="5" id="KW-0472">Membrane</keyword>
<dbReference type="InterPro" id="IPR027417">
    <property type="entry name" value="P-loop_NTPase"/>
</dbReference>
<evidence type="ECO:0000256" key="4">
    <source>
        <dbReference type="ARBA" id="ARBA00023134"/>
    </source>
</evidence>
<sequence length="565" mass="63038">MKFYKQQILSDHWSQIMDIAERYEANQALQRYKPQVDNFIMRVPLVGVFSAGKSTLLNRLLGDKLLATDIDPRTSIATELHYGTEERFIGHLADGTTISLSRDDVSNENIDRITPHNTAGKQGWLSAYLPSPVLEQFPHVCLVDLPGLDSNLVSHNQMIDHYVQRSLAYCIVVSIEDGELKASTQDFLQALRINAMPVILIITKSDRKPDDEVAAISAKITQSITSLLGREPLKVATVSARKEINLDEIIEALALVESQAELRFDEVVANPIVSELQFLVQNLDKRINTENLTVAQLLHDKAELQESLSQFRANLNKEIRELESQSAKIANRISENVKSSLSSQLDTLAHHLVNGQDISRMVENNVRLTISQGIQSQLLPIINAHVGHIQDSIPNALNVQNPDISLNNQSQDNFSFGDLLSTLSPILALIKIHPVARIVSLLPTIVGLLDGLLSIGKKEQLKEQQLQLAREKILYEVIPNVQTQAQSSLNEIIGENIRAVKAQIELQIQERNDQIDAQLSRIQADIQLSQAEQEARRQGYQADQTVLQNLLANLTSTPNLKEQAQ</sequence>
<proteinExistence type="predicted"/>
<keyword evidence="4" id="KW-0342">GTP-binding</keyword>
<keyword evidence="6" id="KW-0175">Coiled coil</keyword>
<dbReference type="PANTHER" id="PTHR10465">
    <property type="entry name" value="TRANSMEMBRANE GTPASE FZO1"/>
    <property type="match status" value="1"/>
</dbReference>
<dbReference type="AlphaFoldDB" id="A0A1N7FCA0"/>
<reference evidence="9" key="1">
    <citation type="submission" date="2017-01" db="EMBL/GenBank/DDBJ databases">
        <authorList>
            <person name="Varghese N."/>
            <person name="Submissions S."/>
        </authorList>
    </citation>
    <scope>NUCLEOTIDE SEQUENCE [LARGE SCALE GENOMIC DNA]</scope>
    <source>
        <strain evidence="9">DSM 21768</strain>
    </source>
</reference>
<dbReference type="GO" id="GO:0051301">
    <property type="term" value="P:cell division"/>
    <property type="evidence" value="ECO:0007669"/>
    <property type="project" value="UniProtKB-KW"/>
</dbReference>
<name>A0A1N7FCA0_9GAMM</name>
<feature type="coiled-coil region" evidence="6">
    <location>
        <begin position="294"/>
        <end position="332"/>
    </location>
</feature>
<protein>
    <submittedName>
        <fullName evidence="8">GTP-binding protein EngB required for normal cell division</fullName>
    </submittedName>
</protein>
<keyword evidence="9" id="KW-1185">Reference proteome</keyword>
<dbReference type="EMBL" id="FTNU01000012">
    <property type="protein sequence ID" value="SIR97981.1"/>
    <property type="molecule type" value="Genomic_DNA"/>
</dbReference>
<evidence type="ECO:0000256" key="2">
    <source>
        <dbReference type="ARBA" id="ARBA00022741"/>
    </source>
</evidence>
<dbReference type="InterPro" id="IPR045063">
    <property type="entry name" value="Dynamin_N"/>
</dbReference>